<keyword evidence="3" id="KW-1185">Reference proteome</keyword>
<accession>F5YAQ3</accession>
<dbReference type="STRING" id="545695.TREAZ_1951"/>
<reference evidence="2 3" key="2">
    <citation type="journal article" date="2011" name="ISME J.">
        <title>RNA-seq reveals cooperative metabolic interactions between two termite-gut spirochete species in co-culture.</title>
        <authorList>
            <person name="Rosenthal A.Z."/>
            <person name="Matson E.G."/>
            <person name="Eldar A."/>
            <person name="Leadbetter J.R."/>
        </authorList>
    </citation>
    <scope>NUCLEOTIDE SEQUENCE [LARGE SCALE GENOMIC DNA]</scope>
    <source>
        <strain evidence="3">ATCC BAA-888 / DSM 13862 / ZAS-9</strain>
    </source>
</reference>
<organism evidence="2 3">
    <name type="scientific">Leadbettera azotonutricia (strain ATCC BAA-888 / DSM 13862 / ZAS-9)</name>
    <name type="common">Treponema azotonutricium</name>
    <dbReference type="NCBI Taxonomy" id="545695"/>
    <lineage>
        <taxon>Bacteria</taxon>
        <taxon>Pseudomonadati</taxon>
        <taxon>Spirochaetota</taxon>
        <taxon>Spirochaetia</taxon>
        <taxon>Spirochaetales</taxon>
        <taxon>Breznakiellaceae</taxon>
        <taxon>Leadbettera</taxon>
    </lineage>
</organism>
<protein>
    <submittedName>
        <fullName evidence="2">Uncharacterized protein</fullName>
    </submittedName>
</protein>
<dbReference type="AlphaFoldDB" id="F5YAQ3"/>
<proteinExistence type="predicted"/>
<sequence length="47" mass="5617">MTEIRAGFGEFRSLVLITFIGFLLLWSIPYTLYSFFYDYSVIKKKKI</sequence>
<name>F5YAQ3_LEAAZ</name>
<dbReference type="HOGENOM" id="CLU_3174407_0_0_12"/>
<keyword evidence="1" id="KW-1133">Transmembrane helix</keyword>
<dbReference type="Proteomes" id="UP000009222">
    <property type="component" value="Chromosome"/>
</dbReference>
<dbReference type="EMBL" id="CP001841">
    <property type="protein sequence ID" value="AEF81039.1"/>
    <property type="molecule type" value="Genomic_DNA"/>
</dbReference>
<dbReference type="KEGG" id="taz:TREAZ_1951"/>
<feature type="transmembrane region" description="Helical" evidence="1">
    <location>
        <begin position="14"/>
        <end position="36"/>
    </location>
</feature>
<keyword evidence="1" id="KW-0812">Transmembrane</keyword>
<evidence type="ECO:0000313" key="2">
    <source>
        <dbReference type="EMBL" id="AEF81039.1"/>
    </source>
</evidence>
<gene>
    <name evidence="2" type="ordered locus">TREAZ_1951</name>
</gene>
<evidence type="ECO:0000313" key="3">
    <source>
        <dbReference type="Proteomes" id="UP000009222"/>
    </source>
</evidence>
<reference evidence="3" key="1">
    <citation type="submission" date="2009-12" db="EMBL/GenBank/DDBJ databases">
        <title>Complete sequence of Treponema azotonutricium strain ZAS-9.</title>
        <authorList>
            <person name="Tetu S.G."/>
            <person name="Matson E."/>
            <person name="Ren Q."/>
            <person name="Seshadri R."/>
            <person name="Elbourne L."/>
            <person name="Hassan K.A."/>
            <person name="Durkin A."/>
            <person name="Radune D."/>
            <person name="Mohamoud Y."/>
            <person name="Shay R."/>
            <person name="Jin S."/>
            <person name="Zhang X."/>
            <person name="Lucey K."/>
            <person name="Ballor N.R."/>
            <person name="Ottesen E."/>
            <person name="Rosenthal R."/>
            <person name="Allen A."/>
            <person name="Leadbetter J.R."/>
            <person name="Paulsen I.T."/>
        </authorList>
    </citation>
    <scope>NUCLEOTIDE SEQUENCE [LARGE SCALE GENOMIC DNA]</scope>
    <source>
        <strain evidence="3">ATCC BAA-888 / DSM 13862 / ZAS-9</strain>
    </source>
</reference>
<dbReference type="InParanoid" id="F5YAQ3"/>
<keyword evidence="1" id="KW-0472">Membrane</keyword>
<evidence type="ECO:0000256" key="1">
    <source>
        <dbReference type="SAM" id="Phobius"/>
    </source>
</evidence>